<keyword evidence="2" id="KW-1133">Transmembrane helix</keyword>
<comment type="caution">
    <text evidence="3">The sequence shown here is derived from an EMBL/GenBank/DDBJ whole genome shotgun (WGS) entry which is preliminary data.</text>
</comment>
<keyword evidence="2" id="KW-0812">Transmembrane</keyword>
<feature type="transmembrane region" description="Helical" evidence="2">
    <location>
        <begin position="318"/>
        <end position="337"/>
    </location>
</feature>
<reference evidence="3" key="1">
    <citation type="journal article" date="2022" name="Int. J. Mol. Sci.">
        <title>Draft Genome of Tanacetum Coccineum: Genomic Comparison of Closely Related Tanacetum-Family Plants.</title>
        <authorList>
            <person name="Yamashiro T."/>
            <person name="Shiraishi A."/>
            <person name="Nakayama K."/>
            <person name="Satake H."/>
        </authorList>
    </citation>
    <scope>NUCLEOTIDE SEQUENCE</scope>
</reference>
<evidence type="ECO:0000313" key="4">
    <source>
        <dbReference type="Proteomes" id="UP001151760"/>
    </source>
</evidence>
<dbReference type="Proteomes" id="UP001151760">
    <property type="component" value="Unassembled WGS sequence"/>
</dbReference>
<keyword evidence="4" id="KW-1185">Reference proteome</keyword>
<feature type="coiled-coil region" evidence="1">
    <location>
        <begin position="163"/>
        <end position="190"/>
    </location>
</feature>
<organism evidence="3 4">
    <name type="scientific">Tanacetum coccineum</name>
    <dbReference type="NCBI Taxonomy" id="301880"/>
    <lineage>
        <taxon>Eukaryota</taxon>
        <taxon>Viridiplantae</taxon>
        <taxon>Streptophyta</taxon>
        <taxon>Embryophyta</taxon>
        <taxon>Tracheophyta</taxon>
        <taxon>Spermatophyta</taxon>
        <taxon>Magnoliopsida</taxon>
        <taxon>eudicotyledons</taxon>
        <taxon>Gunneridae</taxon>
        <taxon>Pentapetalae</taxon>
        <taxon>asterids</taxon>
        <taxon>campanulids</taxon>
        <taxon>Asterales</taxon>
        <taxon>Asteraceae</taxon>
        <taxon>Asteroideae</taxon>
        <taxon>Anthemideae</taxon>
        <taxon>Anthemidinae</taxon>
        <taxon>Tanacetum</taxon>
    </lineage>
</organism>
<keyword evidence="1" id="KW-0175">Coiled coil</keyword>
<evidence type="ECO:0000313" key="3">
    <source>
        <dbReference type="EMBL" id="GJT58752.1"/>
    </source>
</evidence>
<gene>
    <name evidence="3" type="ORF">Tco_1002285</name>
</gene>
<keyword evidence="2" id="KW-0472">Membrane</keyword>
<evidence type="ECO:0000256" key="2">
    <source>
        <dbReference type="SAM" id="Phobius"/>
    </source>
</evidence>
<protein>
    <submittedName>
        <fullName evidence="3">Uncharacterized protein</fullName>
    </submittedName>
</protein>
<sequence length="443" mass="50200">MSEAENHPPASSVTALRIPIIKKDDEPVTFAMVALNGIEEDDWSIEIDADHVDLGQDGLGVFDWSEEADNPPVALALMATSSTDSSSSEVPYCSNCSKSYKKLLNDYQTERDNFQRARLEIQGYQLSLESLEVIIRTHEKNEYAWGDKYEQMEYDLKMRDWKLGEKQKEFDNVIKERDELKEKLEKWSNATLLQTEILNKQKVLSDKTYWVDSNDEEVPPGVSEIKKQTVLKSETSSENKSPRSKDSYCVKDHRGIQVSNDLGSKWLLWKDMTGDKDKLSISRDLTWLGEGAPFTQGTIPSISIGDNISPEGFLPSTLLLVVIIVTVVVVIVILIVVVDDVSLILKLSFVIIVTFPSILLGNPLMKTSISFSVFCTMFGHNTANSWNILMFERMNSTRTGHHRLKYRVAYVTLFSSAQWLRENTDSVRSNQRMRLTAPSVPLK</sequence>
<name>A0ABQ5F7P6_9ASTR</name>
<dbReference type="EMBL" id="BQNB010017045">
    <property type="protein sequence ID" value="GJT58752.1"/>
    <property type="molecule type" value="Genomic_DNA"/>
</dbReference>
<feature type="transmembrane region" description="Helical" evidence="2">
    <location>
        <begin position="343"/>
        <end position="361"/>
    </location>
</feature>
<accession>A0ABQ5F7P6</accession>
<evidence type="ECO:0000256" key="1">
    <source>
        <dbReference type="SAM" id="Coils"/>
    </source>
</evidence>
<proteinExistence type="predicted"/>
<reference evidence="3" key="2">
    <citation type="submission" date="2022-01" db="EMBL/GenBank/DDBJ databases">
        <authorList>
            <person name="Yamashiro T."/>
            <person name="Shiraishi A."/>
            <person name="Satake H."/>
            <person name="Nakayama K."/>
        </authorList>
    </citation>
    <scope>NUCLEOTIDE SEQUENCE</scope>
</reference>